<evidence type="ECO:0000313" key="2">
    <source>
        <dbReference type="EMBL" id="GLL05444.1"/>
    </source>
</evidence>
<reference evidence="2" key="1">
    <citation type="journal article" date="2014" name="Int. J. Syst. Evol. Microbiol.">
        <title>Complete genome sequence of Corynebacterium casei LMG S-19264T (=DSM 44701T), isolated from a smear-ripened cheese.</title>
        <authorList>
            <consortium name="US DOE Joint Genome Institute (JGI-PGF)"/>
            <person name="Walter F."/>
            <person name="Albersmeier A."/>
            <person name="Kalinowski J."/>
            <person name="Ruckert C."/>
        </authorList>
    </citation>
    <scope>NUCLEOTIDE SEQUENCE</scope>
    <source>
        <strain evidence="2">VKM Ac-1321</strain>
    </source>
</reference>
<dbReference type="InterPro" id="IPR006059">
    <property type="entry name" value="SBP"/>
</dbReference>
<reference evidence="2" key="2">
    <citation type="submission" date="2023-01" db="EMBL/GenBank/DDBJ databases">
        <authorList>
            <person name="Sun Q."/>
            <person name="Evtushenko L."/>
        </authorList>
    </citation>
    <scope>NUCLEOTIDE SEQUENCE</scope>
    <source>
        <strain evidence="2">VKM Ac-1321</strain>
    </source>
</reference>
<dbReference type="RefSeq" id="WP_261965093.1">
    <property type="nucleotide sequence ID" value="NZ_BAAAXA010000001.1"/>
</dbReference>
<name>A0A9W6NQE2_9ACTN</name>
<dbReference type="Pfam" id="PF13416">
    <property type="entry name" value="SBP_bac_8"/>
    <property type="match status" value="1"/>
</dbReference>
<protein>
    <submittedName>
        <fullName evidence="2">ABC transporter substrate-binding protein</fullName>
    </submittedName>
</protein>
<evidence type="ECO:0000313" key="3">
    <source>
        <dbReference type="Proteomes" id="UP001143480"/>
    </source>
</evidence>
<dbReference type="SUPFAM" id="SSF53850">
    <property type="entry name" value="Periplasmic binding protein-like II"/>
    <property type="match status" value="1"/>
</dbReference>
<dbReference type="InterPro" id="IPR050490">
    <property type="entry name" value="Bact_solute-bd_prot1"/>
</dbReference>
<dbReference type="PANTHER" id="PTHR43649:SF30">
    <property type="entry name" value="ABC TRANSPORTER SUBSTRATE-BINDING PROTEIN"/>
    <property type="match status" value="1"/>
</dbReference>
<dbReference type="PROSITE" id="PS51318">
    <property type="entry name" value="TAT"/>
    <property type="match status" value="1"/>
</dbReference>
<dbReference type="InterPro" id="IPR006311">
    <property type="entry name" value="TAT_signal"/>
</dbReference>
<proteinExistence type="predicted"/>
<feature type="signal peptide" evidence="1">
    <location>
        <begin position="1"/>
        <end position="30"/>
    </location>
</feature>
<dbReference type="CDD" id="cd14748">
    <property type="entry name" value="PBP2_UgpB"/>
    <property type="match status" value="1"/>
</dbReference>
<dbReference type="AlphaFoldDB" id="A0A9W6NQE2"/>
<organism evidence="2 3">
    <name type="scientific">Dactylosporangium matsuzakiense</name>
    <dbReference type="NCBI Taxonomy" id="53360"/>
    <lineage>
        <taxon>Bacteria</taxon>
        <taxon>Bacillati</taxon>
        <taxon>Actinomycetota</taxon>
        <taxon>Actinomycetes</taxon>
        <taxon>Micromonosporales</taxon>
        <taxon>Micromonosporaceae</taxon>
        <taxon>Dactylosporangium</taxon>
    </lineage>
</organism>
<dbReference type="Proteomes" id="UP001143480">
    <property type="component" value="Unassembled WGS sequence"/>
</dbReference>
<dbReference type="Gene3D" id="3.40.190.10">
    <property type="entry name" value="Periplasmic binding protein-like II"/>
    <property type="match status" value="1"/>
</dbReference>
<gene>
    <name evidence="2" type="ORF">GCM10017581_071910</name>
</gene>
<dbReference type="PANTHER" id="PTHR43649">
    <property type="entry name" value="ARABINOSE-BINDING PROTEIN-RELATED"/>
    <property type="match status" value="1"/>
</dbReference>
<keyword evidence="3" id="KW-1185">Reference proteome</keyword>
<dbReference type="PROSITE" id="PS51257">
    <property type="entry name" value="PROKAR_LIPOPROTEIN"/>
    <property type="match status" value="1"/>
</dbReference>
<comment type="caution">
    <text evidence="2">The sequence shown here is derived from an EMBL/GenBank/DDBJ whole genome shotgun (WGS) entry which is preliminary data.</text>
</comment>
<feature type="chain" id="PRO_5040743610" evidence="1">
    <location>
        <begin position="31"/>
        <end position="456"/>
    </location>
</feature>
<keyword evidence="1" id="KW-0732">Signal</keyword>
<sequence length="456" mass="48510">MSLPKPQAGEISRRRFLGLAAGGLSAAALAACSGGPSTTSTDSSGKPETLDYTGVKPAGTITFWSSNPGSSQEVTQQIIDAFHQSQSDIKVQLVSAGSTYEDIAQKFQAAQAGGTLPDLVVLSDVWWFRYYLQDSIVPLDGLFKALNWDTGDYREQLLSDYKYKGATWAVPWARSTPLFYWNKAHFAAAGLPDRAPKTWDEFAEWAPKLKSANAGLQNAFQLPALAGYAGWSFQNNLWGTGGGWSAKETFDVTCDKPESVQALQFLADAVYKGKWSGVAGKDSTQDLSAGAVSATVGSTGSLVGILKVAKFDVGAGFLPGGPKSTSPVCPTGGAGVGIPKKIKPENQVAAATFIKFLTSPANTLKFAQATGYMPVRKSADTSTLTSRTPQSQVAIDQLAATRNQDWARVFLPGADQEMANACAEILTKNGDVQTQLTKLKGTLEGIYNTQVKPHLK</sequence>
<evidence type="ECO:0000256" key="1">
    <source>
        <dbReference type="SAM" id="SignalP"/>
    </source>
</evidence>
<accession>A0A9W6NQE2</accession>
<dbReference type="EMBL" id="BSFP01000058">
    <property type="protein sequence ID" value="GLL05444.1"/>
    <property type="molecule type" value="Genomic_DNA"/>
</dbReference>